<keyword evidence="2" id="KW-0802">TPR repeat</keyword>
<keyword evidence="1" id="KW-0677">Repeat</keyword>
<dbReference type="AlphaFoldDB" id="A0A0K9NXY0"/>
<dbReference type="EMBL" id="LFYR01001470">
    <property type="protein sequence ID" value="KMZ61553.1"/>
    <property type="molecule type" value="Genomic_DNA"/>
</dbReference>
<evidence type="ECO:0000256" key="2">
    <source>
        <dbReference type="ARBA" id="ARBA00022803"/>
    </source>
</evidence>
<name>A0A0K9NXY0_ZOSMR</name>
<feature type="region of interest" description="Disordered" evidence="3">
    <location>
        <begin position="269"/>
        <end position="292"/>
    </location>
</feature>
<proteinExistence type="predicted"/>
<evidence type="ECO:0000313" key="5">
    <source>
        <dbReference type="Proteomes" id="UP000036987"/>
    </source>
</evidence>
<accession>A0A0K9NXY0</accession>
<reference evidence="5" key="1">
    <citation type="journal article" date="2016" name="Nature">
        <title>The genome of the seagrass Zostera marina reveals angiosperm adaptation to the sea.</title>
        <authorList>
            <person name="Olsen J.L."/>
            <person name="Rouze P."/>
            <person name="Verhelst B."/>
            <person name="Lin Y.-C."/>
            <person name="Bayer T."/>
            <person name="Collen J."/>
            <person name="Dattolo E."/>
            <person name="De Paoli E."/>
            <person name="Dittami S."/>
            <person name="Maumus F."/>
            <person name="Michel G."/>
            <person name="Kersting A."/>
            <person name="Lauritano C."/>
            <person name="Lohaus R."/>
            <person name="Toepel M."/>
            <person name="Tonon T."/>
            <person name="Vanneste K."/>
            <person name="Amirebrahimi M."/>
            <person name="Brakel J."/>
            <person name="Bostroem C."/>
            <person name="Chovatia M."/>
            <person name="Grimwood J."/>
            <person name="Jenkins J.W."/>
            <person name="Jueterbock A."/>
            <person name="Mraz A."/>
            <person name="Stam W.T."/>
            <person name="Tice H."/>
            <person name="Bornberg-Bauer E."/>
            <person name="Green P.J."/>
            <person name="Pearson G.A."/>
            <person name="Procaccini G."/>
            <person name="Duarte C.M."/>
            <person name="Schmutz J."/>
            <person name="Reusch T.B.H."/>
            <person name="Van de Peer Y."/>
        </authorList>
    </citation>
    <scope>NUCLEOTIDE SEQUENCE [LARGE SCALE GENOMIC DNA]</scope>
    <source>
        <strain evidence="5">cv. Finnish</strain>
    </source>
</reference>
<dbReference type="OrthoDB" id="10006023at2759"/>
<comment type="caution">
    <text evidence="4">The sequence shown here is derived from an EMBL/GenBank/DDBJ whole genome shotgun (WGS) entry which is preliminary data.</text>
</comment>
<dbReference type="PANTHER" id="PTHR10130">
    <property type="entry name" value="PEROXISOMAL TARGETING SIGNAL 1 RECEPTOR PEX5"/>
    <property type="match status" value="1"/>
</dbReference>
<sequence>MAMRNLVTGETVCAVPGTSSSSNPFGALANSVLGSTSRAEELKELPGSSAAGSSAFLGINSDTPLSTIPGSEYEAHQFQQPNTQSSQFLNGFHSSDHKGFADAWNDVRQPPMSVSQGRQNEAGFAEFEQIYDHVAAPQNMSTLDGPPQRVLSGFLHSFLQSSHANIPFGPAQLPTLGLSKGDKQCIRDRTSIMARHIFADKSEEYISNQVNTLLHSLDIDSDDRMQGPLRGMPPELDEYWTESQIALRPGVIPASDRWISEYGQQRMGDPNTWADSFERQHGPKGWASEFDK</sequence>
<protein>
    <submittedName>
        <fullName evidence="4">Peroxisomal targeting signal 1 receptor</fullName>
    </submittedName>
</protein>
<organism evidence="4 5">
    <name type="scientific">Zostera marina</name>
    <name type="common">Eelgrass</name>
    <dbReference type="NCBI Taxonomy" id="29655"/>
    <lineage>
        <taxon>Eukaryota</taxon>
        <taxon>Viridiplantae</taxon>
        <taxon>Streptophyta</taxon>
        <taxon>Embryophyta</taxon>
        <taxon>Tracheophyta</taxon>
        <taxon>Spermatophyta</taxon>
        <taxon>Magnoliopsida</taxon>
        <taxon>Liliopsida</taxon>
        <taxon>Zosteraceae</taxon>
        <taxon>Zostera</taxon>
    </lineage>
</organism>
<dbReference type="Proteomes" id="UP000036987">
    <property type="component" value="Unassembled WGS sequence"/>
</dbReference>
<evidence type="ECO:0000256" key="3">
    <source>
        <dbReference type="SAM" id="MobiDB-lite"/>
    </source>
</evidence>
<feature type="non-terminal residue" evidence="4">
    <location>
        <position position="292"/>
    </location>
</feature>
<keyword evidence="5" id="KW-1185">Reference proteome</keyword>
<dbReference type="InterPro" id="IPR024111">
    <property type="entry name" value="PEX5/PEX5L"/>
</dbReference>
<evidence type="ECO:0000256" key="1">
    <source>
        <dbReference type="ARBA" id="ARBA00022737"/>
    </source>
</evidence>
<gene>
    <name evidence="4" type="ORF">ZOSMA_51G00440</name>
</gene>
<evidence type="ECO:0000313" key="4">
    <source>
        <dbReference type="EMBL" id="KMZ61553.1"/>
    </source>
</evidence>
<dbReference type="PANTHER" id="PTHR10130:SF0">
    <property type="entry name" value="GH08708P"/>
    <property type="match status" value="1"/>
</dbReference>
<keyword evidence="4" id="KW-0675">Receptor</keyword>